<name>A0ABT1A2I4_9PSEU</name>
<organism evidence="2 3">
    <name type="scientific">Pseudonocardia humida</name>
    <dbReference type="NCBI Taxonomy" id="2800819"/>
    <lineage>
        <taxon>Bacteria</taxon>
        <taxon>Bacillati</taxon>
        <taxon>Actinomycetota</taxon>
        <taxon>Actinomycetes</taxon>
        <taxon>Pseudonocardiales</taxon>
        <taxon>Pseudonocardiaceae</taxon>
        <taxon>Pseudonocardia</taxon>
    </lineage>
</organism>
<dbReference type="Proteomes" id="UP001165283">
    <property type="component" value="Unassembled WGS sequence"/>
</dbReference>
<protein>
    <submittedName>
        <fullName evidence="2">Uncharacterized protein</fullName>
    </submittedName>
</protein>
<feature type="compositionally biased region" description="Low complexity" evidence="1">
    <location>
        <begin position="24"/>
        <end position="37"/>
    </location>
</feature>
<dbReference type="RefSeq" id="WP_252440705.1">
    <property type="nucleotide sequence ID" value="NZ_JAGSOV010000040.1"/>
</dbReference>
<gene>
    <name evidence="2" type="ORF">KDL28_19355</name>
</gene>
<sequence>MARGRRRPERRPGRQSRDPVPAHVVDPFDVLDVLPLADPDDPDDGLGGSAGVREPRRPLPLGPMSGAGALPEPTPFLVATLPDPRR</sequence>
<evidence type="ECO:0000313" key="3">
    <source>
        <dbReference type="Proteomes" id="UP001165283"/>
    </source>
</evidence>
<comment type="caution">
    <text evidence="2">The sequence shown here is derived from an EMBL/GenBank/DDBJ whole genome shotgun (WGS) entry which is preliminary data.</text>
</comment>
<dbReference type="EMBL" id="JAGSOV010000040">
    <property type="protein sequence ID" value="MCO1657221.1"/>
    <property type="molecule type" value="Genomic_DNA"/>
</dbReference>
<keyword evidence="3" id="KW-1185">Reference proteome</keyword>
<reference evidence="2" key="1">
    <citation type="submission" date="2021-04" db="EMBL/GenBank/DDBJ databases">
        <title>Pseudonocardia sp. nov., isolated from sandy soil of mangrove forest.</title>
        <authorList>
            <person name="Zan Z."/>
            <person name="Huang R."/>
            <person name="Liu W."/>
        </authorList>
    </citation>
    <scope>NUCLEOTIDE SEQUENCE</scope>
    <source>
        <strain evidence="2">S2-4</strain>
    </source>
</reference>
<evidence type="ECO:0000256" key="1">
    <source>
        <dbReference type="SAM" id="MobiDB-lite"/>
    </source>
</evidence>
<proteinExistence type="predicted"/>
<evidence type="ECO:0000313" key="2">
    <source>
        <dbReference type="EMBL" id="MCO1657221.1"/>
    </source>
</evidence>
<feature type="region of interest" description="Disordered" evidence="1">
    <location>
        <begin position="1"/>
        <end position="86"/>
    </location>
</feature>
<accession>A0ABT1A2I4</accession>